<dbReference type="Pfam" id="PF07883">
    <property type="entry name" value="Cupin_2"/>
    <property type="match status" value="1"/>
</dbReference>
<evidence type="ECO:0000259" key="1">
    <source>
        <dbReference type="Pfam" id="PF07883"/>
    </source>
</evidence>
<sequence>MVKLADGTHLYPVRNRQRYGERPGFKITELILEHGQEVPWHRHTTVIDTFYVIEGTLRVAATEPSQDVVLGPAQVFQVRAGRPHRVTSAGAAPVRFLVIGDAQGAGLYDFEPVAAPGDAP</sequence>
<evidence type="ECO:0000313" key="2">
    <source>
        <dbReference type="EMBL" id="CCJ54250.1"/>
    </source>
</evidence>
<dbReference type="AlphaFoldDB" id="A0A0C6P6P2"/>
<dbReference type="Proteomes" id="UP000007564">
    <property type="component" value="Chromosome"/>
</dbReference>
<gene>
    <name evidence="2" type="ORF">BN112_2333</name>
</gene>
<dbReference type="SUPFAM" id="SSF51182">
    <property type="entry name" value="RmlC-like cupins"/>
    <property type="match status" value="1"/>
</dbReference>
<reference evidence="2 3" key="1">
    <citation type="journal article" date="2012" name="BMC Genomics">
        <title>Comparative genomics of the classical Bordetella subspecies: the evolution and exchange of virulence-associated diversity amongst closely related pathogens.</title>
        <authorList>
            <person name="Park J."/>
            <person name="Zhang Y."/>
            <person name="Buboltz A.M."/>
            <person name="Zhang X."/>
            <person name="Schuster S.C."/>
            <person name="Ahuja U."/>
            <person name="Liu M."/>
            <person name="Miller J.F."/>
            <person name="Sebaihia M."/>
            <person name="Bentley S.D."/>
            <person name="Parkhill J."/>
            <person name="Harvill E.T."/>
        </authorList>
    </citation>
    <scope>NUCLEOTIDE SEQUENCE [LARGE SCALE GENOMIC DNA]</scope>
    <source>
        <strain evidence="2 3">253</strain>
    </source>
</reference>
<name>A0A0C6P6P2_BORBO</name>
<organism evidence="2 3">
    <name type="scientific">Bordetella bronchiseptica 253</name>
    <dbReference type="NCBI Taxonomy" id="568707"/>
    <lineage>
        <taxon>Bacteria</taxon>
        <taxon>Pseudomonadati</taxon>
        <taxon>Pseudomonadota</taxon>
        <taxon>Betaproteobacteria</taxon>
        <taxon>Burkholderiales</taxon>
        <taxon>Alcaligenaceae</taxon>
        <taxon>Bordetella</taxon>
    </lineage>
</organism>
<proteinExistence type="predicted"/>
<accession>A0A0C6P6P2</accession>
<dbReference type="InterPro" id="IPR013096">
    <property type="entry name" value="Cupin_2"/>
</dbReference>
<dbReference type="Gene3D" id="2.60.120.10">
    <property type="entry name" value="Jelly Rolls"/>
    <property type="match status" value="1"/>
</dbReference>
<protein>
    <recommendedName>
        <fullName evidence="1">Cupin type-2 domain-containing protein</fullName>
    </recommendedName>
</protein>
<dbReference type="OrthoDB" id="8641112at2"/>
<dbReference type="EMBL" id="HE965806">
    <property type="protein sequence ID" value="CCJ54250.1"/>
    <property type="molecule type" value="Genomic_DNA"/>
</dbReference>
<dbReference type="KEGG" id="bbh:BN112_2333"/>
<dbReference type="InterPro" id="IPR014710">
    <property type="entry name" value="RmlC-like_jellyroll"/>
</dbReference>
<feature type="domain" description="Cupin type-2" evidence="1">
    <location>
        <begin position="31"/>
        <end position="99"/>
    </location>
</feature>
<dbReference type="InterPro" id="IPR011051">
    <property type="entry name" value="RmlC_Cupin_sf"/>
</dbReference>
<dbReference type="RefSeq" id="WP_015064420.1">
    <property type="nucleotide sequence ID" value="NC_019382.1"/>
</dbReference>
<evidence type="ECO:0000313" key="3">
    <source>
        <dbReference type="Proteomes" id="UP000007564"/>
    </source>
</evidence>
<dbReference type="HOGENOM" id="CLU_165951_0_0_4"/>